<accession>A0A9R0ITU0</accession>
<dbReference type="AlphaFoldDB" id="A0A9R0ITU0"/>
<dbReference type="PROSITE" id="PS51412">
    <property type="entry name" value="MACPF_2"/>
    <property type="match status" value="1"/>
</dbReference>
<dbReference type="GO" id="GO:0005886">
    <property type="term" value="C:plasma membrane"/>
    <property type="evidence" value="ECO:0007669"/>
    <property type="project" value="TreeGrafter"/>
</dbReference>
<proteinExistence type="predicted"/>
<keyword evidence="2" id="KW-1185">Reference proteome</keyword>
<dbReference type="InterPro" id="IPR020864">
    <property type="entry name" value="MACPF"/>
</dbReference>
<sequence length="613" mass="68655">MEDWGEEREKKPIELRAVESLGLGFDLTSDFRLKFAKKDRLVVLDEANKRNVVIPGGNVSIPGVSVDIRCDKGEQLRFKSDVLQFNQMSELLNQRSTVQGKVPSGYFNAMFNFSGAWLNDASESKHLAFDGYFVALYHMHLMASAIVLHDKVKKSVPSHWDPASLSRFIQKYGTHIIVGLAVGGQDLICVRQAPSSEIPPAELRAHLEDIGDALFSDEKDPLLLRKARDGQPKAPEVFSRILQSNTLQLTSIVETSNKDGLSVIRSRRGGNVFLHSHSQWLQTVPSHPDAILFKFVPITSLLTGIPGSGYLSHAINLYLRYKPTSEDLQYFLEFQVPRQWAPMYNELPLQHQRIAPSSSLLQFSLLGTKIRVNSTKVTSSLKPIVGLRLYLEGKHCNQLAIHTQHLTTLPNSMTFTSTHDHCQWRGSDDFDPEGQFLERIRWKRFSKVCTSIVKHDPNWLHGKTTGVFIATGAQLLTKGRWPKTVLHLRLLFSHLPNCTIRRTEWAAAPQASHKSSILMTLSTTFTFTQKQNNSPPKKLPTALNSGVYPNGPPVPVNCEKLLKFVDTSEVLRGPHDAPGHWLVTAAKLVTEGGKIGLHVKFALIDYTSTTIEL</sequence>
<dbReference type="GO" id="GO:2000031">
    <property type="term" value="P:regulation of salicylic acid mediated signaling pathway"/>
    <property type="evidence" value="ECO:0007669"/>
    <property type="project" value="InterPro"/>
</dbReference>
<dbReference type="GO" id="GO:0009626">
    <property type="term" value="P:plant-type hypersensitive response"/>
    <property type="evidence" value="ECO:0000318"/>
    <property type="project" value="GO_Central"/>
</dbReference>
<evidence type="ECO:0000259" key="1">
    <source>
        <dbReference type="PROSITE" id="PS51412"/>
    </source>
</evidence>
<dbReference type="Proteomes" id="UP000813463">
    <property type="component" value="Chromosome 1"/>
</dbReference>
<evidence type="ECO:0000313" key="3">
    <source>
        <dbReference type="RefSeq" id="XP_021854375.2"/>
    </source>
</evidence>
<name>A0A9R0ITU0_SPIOL</name>
<dbReference type="SMART" id="SM00457">
    <property type="entry name" value="MACPF"/>
    <property type="match status" value="1"/>
</dbReference>
<organism evidence="2 3">
    <name type="scientific">Spinacia oleracea</name>
    <name type="common">Spinach</name>
    <dbReference type="NCBI Taxonomy" id="3562"/>
    <lineage>
        <taxon>Eukaryota</taxon>
        <taxon>Viridiplantae</taxon>
        <taxon>Streptophyta</taxon>
        <taxon>Embryophyta</taxon>
        <taxon>Tracheophyta</taxon>
        <taxon>Spermatophyta</taxon>
        <taxon>Magnoliopsida</taxon>
        <taxon>eudicotyledons</taxon>
        <taxon>Gunneridae</taxon>
        <taxon>Pentapetalae</taxon>
        <taxon>Caryophyllales</taxon>
        <taxon>Chenopodiaceae</taxon>
        <taxon>Chenopodioideae</taxon>
        <taxon>Anserineae</taxon>
        <taxon>Spinacia</taxon>
    </lineage>
</organism>
<dbReference type="PANTHER" id="PTHR33199:SF2">
    <property type="entry name" value="OS02G0475300 PROTEIN"/>
    <property type="match status" value="1"/>
</dbReference>
<reference evidence="2" key="1">
    <citation type="journal article" date="2021" name="Nat. Commun.">
        <title>Genomic analyses provide insights into spinach domestication and the genetic basis of agronomic traits.</title>
        <authorList>
            <person name="Cai X."/>
            <person name="Sun X."/>
            <person name="Xu C."/>
            <person name="Sun H."/>
            <person name="Wang X."/>
            <person name="Ge C."/>
            <person name="Zhang Z."/>
            <person name="Wang Q."/>
            <person name="Fei Z."/>
            <person name="Jiao C."/>
            <person name="Wang Q."/>
        </authorList>
    </citation>
    <scope>NUCLEOTIDE SEQUENCE [LARGE SCALE GENOMIC DNA]</scope>
    <source>
        <strain evidence="2">cv. Varoflay</strain>
    </source>
</reference>
<dbReference type="RefSeq" id="XP_021854375.2">
    <property type="nucleotide sequence ID" value="XM_021998683.2"/>
</dbReference>
<dbReference type="InterPro" id="IPR044663">
    <property type="entry name" value="CAD1/NSL1-like"/>
</dbReference>
<reference evidence="3" key="2">
    <citation type="submission" date="2025-08" db="UniProtKB">
        <authorList>
            <consortium name="RefSeq"/>
        </authorList>
    </citation>
    <scope>IDENTIFICATION</scope>
    <source>
        <tissue evidence="3">Leaf</tissue>
    </source>
</reference>
<dbReference type="PANTHER" id="PTHR33199">
    <property type="entry name" value="MACPF DOMAIN-CONTAINING PROTEIN CAD1"/>
    <property type="match status" value="1"/>
</dbReference>
<feature type="domain" description="MACPF" evidence="1">
    <location>
        <begin position="3"/>
        <end position="332"/>
    </location>
</feature>
<evidence type="ECO:0000313" key="2">
    <source>
        <dbReference type="Proteomes" id="UP000813463"/>
    </source>
</evidence>
<gene>
    <name evidence="3" type="primary">LOC110793785</name>
</gene>
<dbReference type="Pfam" id="PF01823">
    <property type="entry name" value="MACPF"/>
    <property type="match status" value="1"/>
</dbReference>
<dbReference type="KEGG" id="soe:110793785"/>
<protein>
    <submittedName>
        <fullName evidence="3">MACPF domain-containing protein At1g14780</fullName>
    </submittedName>
</protein>
<dbReference type="GeneID" id="110793785"/>